<dbReference type="Proteomes" id="UP000076321">
    <property type="component" value="Unassembled WGS sequence"/>
</dbReference>
<evidence type="ECO:0000313" key="3">
    <source>
        <dbReference type="Proteomes" id="UP000076321"/>
    </source>
</evidence>
<evidence type="ECO:0000313" key="4">
    <source>
        <dbReference type="Proteomes" id="UP000186883"/>
    </source>
</evidence>
<name>A0A154MRQ6_9PSEU</name>
<comment type="caution">
    <text evidence="1">The sequence shown here is derived from an EMBL/GenBank/DDBJ whole genome shotgun (WGS) entry which is preliminary data.</text>
</comment>
<protein>
    <submittedName>
        <fullName evidence="1">Uncharacterized protein</fullName>
    </submittedName>
</protein>
<dbReference type="EMBL" id="LQCI01000004">
    <property type="protein sequence ID" value="KZB86955.1"/>
    <property type="molecule type" value="Genomic_DNA"/>
</dbReference>
<organism evidence="1 3">
    <name type="scientific">Amycolatopsis regifaucium</name>
    <dbReference type="NCBI Taxonomy" id="546365"/>
    <lineage>
        <taxon>Bacteria</taxon>
        <taxon>Bacillati</taxon>
        <taxon>Actinomycetota</taxon>
        <taxon>Actinomycetes</taxon>
        <taxon>Pseudonocardiales</taxon>
        <taxon>Pseudonocardiaceae</taxon>
        <taxon>Amycolatopsis</taxon>
    </lineage>
</organism>
<proteinExistence type="predicted"/>
<gene>
    <name evidence="2" type="ORF">ATP06_0207875</name>
    <name evidence="1" type="ORF">AVL48_25320</name>
</gene>
<dbReference type="AlphaFoldDB" id="A0A154MRQ6"/>
<accession>A0A154MRQ6</accession>
<dbReference type="Proteomes" id="UP000186883">
    <property type="component" value="Unassembled WGS sequence"/>
</dbReference>
<evidence type="ECO:0000313" key="1">
    <source>
        <dbReference type="EMBL" id="KZB86955.1"/>
    </source>
</evidence>
<dbReference type="EMBL" id="LOBU02000007">
    <property type="protein sequence ID" value="OKA09385.1"/>
    <property type="molecule type" value="Genomic_DNA"/>
</dbReference>
<reference evidence="2 4" key="2">
    <citation type="submission" date="2016-11" db="EMBL/GenBank/DDBJ databases">
        <title>Genome sequencing of Amycolatopsis regifaucium.</title>
        <authorList>
            <person name="Mayilraj S."/>
            <person name="Kaur N."/>
        </authorList>
    </citation>
    <scope>NUCLEOTIDE SEQUENCE [LARGE SCALE GENOMIC DNA]</scope>
    <source>
        <strain evidence="2 4">GY080</strain>
    </source>
</reference>
<evidence type="ECO:0000313" key="2">
    <source>
        <dbReference type="EMBL" id="OKA09385.1"/>
    </source>
</evidence>
<dbReference type="OrthoDB" id="4653716at2"/>
<sequence length="502" mass="57468">MENVLKLVAKRQEDLDRHPLFEWMNSAETPVPDPLLIMPAMATFSMGFRDVNKWVFRYPEAANELERGINIHSFEDQTHSRLFLEDWKLLGLNERLGWKASDTLWWLFLSEANEVARGHGVYFLSMAIADTKDPLLRFAQSEMMEALGSVFFKHASKIAIGFTERTGIELPYMGPFHLALESGHMDCEDLFVEQKLDDERLAQALKLADTIYEIFSDQLDMWMIYAEKYISPGIAPRPDLRPTINRAAAGLPGLRPGTGGVVHASQEPLQRLLAERRKRSEAHPFYSWLENRGDRITALQALRRFIPMWAMDVMGYRDLNRYAIRYAEPSSDLHRTVNAWVDDLSTHNTLFLDDWKQLGLDEILGWNSSDTLEFCYLDPQTDVHRRNIVRFTELAAGNEDPLSRLWLMHALETSGEPFFRHTKALAGEVEANTDLRLDYLGDRHELAHQPSVSPLALEFKDRPMDAAGVEIAAEMIETVFDAADEQLEISLDVALSNKFGIR</sequence>
<dbReference type="RefSeq" id="WP_061981313.1">
    <property type="nucleotide sequence ID" value="NZ_FOPQ01000005.1"/>
</dbReference>
<keyword evidence="4" id="KW-1185">Reference proteome</keyword>
<reference evidence="1 3" key="1">
    <citation type="submission" date="2015-12" db="EMBL/GenBank/DDBJ databases">
        <title>Amycolatopsis regifaucium genome sequencing and assembly.</title>
        <authorList>
            <person name="Mayilraj S."/>
        </authorList>
    </citation>
    <scope>NUCLEOTIDE SEQUENCE [LARGE SCALE GENOMIC DNA]</scope>
    <source>
        <strain evidence="1 3">GY080</strain>
    </source>
</reference>